<feature type="non-terminal residue" evidence="2">
    <location>
        <position position="1"/>
    </location>
</feature>
<feature type="transmembrane region" description="Helical" evidence="1">
    <location>
        <begin position="1259"/>
        <end position="1276"/>
    </location>
</feature>
<evidence type="ECO:0008006" key="4">
    <source>
        <dbReference type="Google" id="ProtNLM"/>
    </source>
</evidence>
<evidence type="ECO:0000313" key="3">
    <source>
        <dbReference type="Proteomes" id="UP000654075"/>
    </source>
</evidence>
<evidence type="ECO:0000256" key="1">
    <source>
        <dbReference type="SAM" id="Phobius"/>
    </source>
</evidence>
<name>A0A813EGY5_POLGL</name>
<gene>
    <name evidence="2" type="ORF">PGLA1383_LOCUS15841</name>
</gene>
<protein>
    <recommendedName>
        <fullName evidence="4">Polycystin cation channel PKD1/PKD2 domain-containing protein</fullName>
    </recommendedName>
</protein>
<sequence>SADGLKRNYLIERLLIEANFQLGLVAMVSVMIMFLLVISALQLAGKTSLRREVRDNLVTMYGLDDLSSIGGSGDIYDKLKEFAGISTRAAPLSFNYLEGALELMVQEEEVSFNGPMLVAPSDLQIGANFTLQAWVSVDPEVYTDVTLGARPIPLLRRELSVESPSSCWSWMLPPSIAFGAQDFQGVDPNSVTHEREEYVGPDYPAYLSTKNRNIQSFPEFEGQQLHTIVGNQTHVRFYEGPGLLIAELPLPRMVTDCFGKRLLIGSRGMTLGSVRFFPSALTVTTVAEIYAAGAPMAEIGYSTQPAKLDGISSIDLLADQLSTSVITQEKRLTGNEQVTETASVLASAAILDPTVQPVSLNNLNVSINAPSINALLNEVASIIYTKPVHIGASSKIQAPGLSFPGMTSAGMTISFWVKPTGDPGYVFGRALPQAAGDAWTGWKDYCWYSSVGATEDTYFKIGETSGSRTVAGVHTGELPAAFKMTGRAYRHLVWRVDPANTSQYTHLCVDGVCHSEYHYYTNADGDIPRDCETLARYNATSGNDQTQLFLAGRPPVNNWPGVGWMMSAKRFPRALSDAEIATLFNGDPDPEDSLGRSVRQMRGCKLPAQIVDNEASQDDFGHDCFWYFKAGEVACKRSTWARANCPVACQSAELCFGMEMLKTSGTSQQIFTRQTDFQPVGVGGTTCVAKSTTPEAVAIECGKSIPAGSAANCTTLGVTGSCVAKDCSAFSSDKAALVACLGDTTWPITGSMPCRSIIDLNDPYCAWDDSNMQQLGQEAQTNGAWALQFWFESLSDQCMDPRIRLFDYRGALISSLSPDTGESPNKMDNADCKLRGTKFYASMGLTADTRKPLERGAVLYTSPTMPGERHVMAFGMKAVTKAADGTYSGTMGIQFDSQTNYNANVGASEITGMNFLKVINIAGPIRLSPIKMTSEFPSASEMSSVRSRQLEFQAVKTGPSKEPRFQAKNDAPRSQIPFLLKSALVSPPLLIQKRFAPGECKIPLSSKVVDDLFKLASDMSCNYPYSCSGWDKANVYQCKAGDETGPFFGMAPCQHDGDLVHIEYLSSIVDHQYLLRHQNGAATMLPTRSFIDTLTAQIQMQAIFYSIEFGVITEMTVQFDTSGGKVNTNTYFEHYVALTGDMLTEFQLLEALVVVSAIGWLLVQVQSARVARAEYHLRKKWVTGATIVVIDIVILTLLMALIVVSWTDVANSEKVSTRIVSRLTGMGWERDDRTYMQKRDDFLAIMRDLNTVQAYSASLGNYGMFISVLLLGRMVYSTSAHPRIASVTSTFKHAFDLLAHFVMVFLLIFGGFAFIATWRFGHEKAFLANFSTACKSQFDSMLDPPGEMGLATIGEHETDFLIYACLFHVMCLFFLMNFILAIIVDSYTKSQQQLEASPCEQS</sequence>
<evidence type="ECO:0000313" key="2">
    <source>
        <dbReference type="EMBL" id="CAE8597396.1"/>
    </source>
</evidence>
<keyword evidence="1" id="KW-0812">Transmembrane</keyword>
<dbReference type="InterPro" id="IPR051223">
    <property type="entry name" value="Polycystin"/>
</dbReference>
<feature type="transmembrane region" description="Helical" evidence="1">
    <location>
        <begin position="20"/>
        <end position="41"/>
    </location>
</feature>
<organism evidence="2 3">
    <name type="scientific">Polarella glacialis</name>
    <name type="common">Dinoflagellate</name>
    <dbReference type="NCBI Taxonomy" id="89957"/>
    <lineage>
        <taxon>Eukaryota</taxon>
        <taxon>Sar</taxon>
        <taxon>Alveolata</taxon>
        <taxon>Dinophyceae</taxon>
        <taxon>Suessiales</taxon>
        <taxon>Suessiaceae</taxon>
        <taxon>Polarella</taxon>
    </lineage>
</organism>
<keyword evidence="1" id="KW-0472">Membrane</keyword>
<proteinExistence type="predicted"/>
<keyword evidence="1" id="KW-1133">Transmembrane helix</keyword>
<reference evidence="2" key="1">
    <citation type="submission" date="2021-02" db="EMBL/GenBank/DDBJ databases">
        <authorList>
            <person name="Dougan E. K."/>
            <person name="Rhodes N."/>
            <person name="Thang M."/>
            <person name="Chan C."/>
        </authorList>
    </citation>
    <scope>NUCLEOTIDE SEQUENCE</scope>
</reference>
<dbReference type="PANTHER" id="PTHR10877">
    <property type="entry name" value="POLYCYSTIN FAMILY MEMBER"/>
    <property type="match status" value="1"/>
</dbReference>
<dbReference type="Gene3D" id="2.60.120.200">
    <property type="match status" value="1"/>
</dbReference>
<keyword evidence="3" id="KW-1185">Reference proteome</keyword>
<dbReference type="PANTHER" id="PTHR10877:SF183">
    <property type="entry name" value="AT14535P-RELATED"/>
    <property type="match status" value="1"/>
</dbReference>
<dbReference type="EMBL" id="CAJNNV010009458">
    <property type="protein sequence ID" value="CAE8597396.1"/>
    <property type="molecule type" value="Genomic_DNA"/>
</dbReference>
<dbReference type="InterPro" id="IPR013320">
    <property type="entry name" value="ConA-like_dom_sf"/>
</dbReference>
<feature type="transmembrane region" description="Helical" evidence="1">
    <location>
        <begin position="1360"/>
        <end position="1384"/>
    </location>
</feature>
<feature type="transmembrane region" description="Helical" evidence="1">
    <location>
        <begin position="1184"/>
        <end position="1206"/>
    </location>
</feature>
<feature type="transmembrane region" description="Helical" evidence="1">
    <location>
        <begin position="1146"/>
        <end position="1163"/>
    </location>
</feature>
<dbReference type="Proteomes" id="UP000654075">
    <property type="component" value="Unassembled WGS sequence"/>
</dbReference>
<dbReference type="SUPFAM" id="SSF49899">
    <property type="entry name" value="Concanavalin A-like lectins/glucanases"/>
    <property type="match status" value="1"/>
</dbReference>
<feature type="transmembrane region" description="Helical" evidence="1">
    <location>
        <begin position="1297"/>
        <end position="1320"/>
    </location>
</feature>
<feature type="non-terminal residue" evidence="2">
    <location>
        <position position="1402"/>
    </location>
</feature>
<dbReference type="OrthoDB" id="444119at2759"/>
<accession>A0A813EGY5</accession>
<comment type="caution">
    <text evidence="2">The sequence shown here is derived from an EMBL/GenBank/DDBJ whole genome shotgun (WGS) entry which is preliminary data.</text>
</comment>